<reference evidence="1" key="2">
    <citation type="journal article" date="2021" name="PeerJ">
        <title>Extensive microbial diversity within the chicken gut microbiome revealed by metagenomics and culture.</title>
        <authorList>
            <person name="Gilroy R."/>
            <person name="Ravi A."/>
            <person name="Getino M."/>
            <person name="Pursley I."/>
            <person name="Horton D.L."/>
            <person name="Alikhan N.F."/>
            <person name="Baker D."/>
            <person name="Gharbi K."/>
            <person name="Hall N."/>
            <person name="Watson M."/>
            <person name="Adriaenssens E.M."/>
            <person name="Foster-Nyarko E."/>
            <person name="Jarju S."/>
            <person name="Secka A."/>
            <person name="Antonio M."/>
            <person name="Oren A."/>
            <person name="Chaudhuri R.R."/>
            <person name="La Ragione R."/>
            <person name="Hildebrand F."/>
            <person name="Pallen M.J."/>
        </authorList>
    </citation>
    <scope>NUCLEOTIDE SEQUENCE</scope>
    <source>
        <strain evidence="1">CHK195-11698</strain>
    </source>
</reference>
<reference evidence="1" key="1">
    <citation type="submission" date="2020-10" db="EMBL/GenBank/DDBJ databases">
        <authorList>
            <person name="Gilroy R."/>
        </authorList>
    </citation>
    <scope>NUCLEOTIDE SEQUENCE</scope>
    <source>
        <strain evidence="1">CHK195-11698</strain>
    </source>
</reference>
<organism evidence="1 2">
    <name type="scientific">Candidatus Fimiplasma intestinipullorum</name>
    <dbReference type="NCBI Taxonomy" id="2840825"/>
    <lineage>
        <taxon>Bacteria</taxon>
        <taxon>Bacillati</taxon>
        <taxon>Bacillota</taxon>
        <taxon>Clostridia</taxon>
        <taxon>Eubacteriales</taxon>
        <taxon>Candidatus Fimiplasma</taxon>
    </lineage>
</organism>
<gene>
    <name evidence="1" type="ORF">IAD15_08840</name>
</gene>
<dbReference type="AlphaFoldDB" id="A0A9D1HP59"/>
<accession>A0A9D1HP59</accession>
<proteinExistence type="predicted"/>
<evidence type="ECO:0000313" key="1">
    <source>
        <dbReference type="EMBL" id="HIU14160.1"/>
    </source>
</evidence>
<dbReference type="Proteomes" id="UP000824175">
    <property type="component" value="Unassembled WGS sequence"/>
</dbReference>
<evidence type="ECO:0000313" key="2">
    <source>
        <dbReference type="Proteomes" id="UP000824175"/>
    </source>
</evidence>
<sequence length="132" mass="15402">MLDNMLDALKKTPELLTIYEKLKTTLQERYPATVIACQASQIAFVHDELPYLVVTLPHRKKAGQEPYLILSVFLSKRLDNSRFVQITEPYANVWLHHLFLHCVQDLDTDILQWIDLAYRENELTSIPKITHV</sequence>
<dbReference type="EMBL" id="DVMJ01000075">
    <property type="protein sequence ID" value="HIU14160.1"/>
    <property type="molecule type" value="Genomic_DNA"/>
</dbReference>
<evidence type="ECO:0008006" key="3">
    <source>
        <dbReference type="Google" id="ProtNLM"/>
    </source>
</evidence>
<comment type="caution">
    <text evidence="1">The sequence shown here is derived from an EMBL/GenBank/DDBJ whole genome shotgun (WGS) entry which is preliminary data.</text>
</comment>
<name>A0A9D1HP59_9FIRM</name>
<protein>
    <recommendedName>
        <fullName evidence="3">DUF5655 domain-containing protein</fullName>
    </recommendedName>
</protein>